<dbReference type="FunFam" id="3.10.20.370:FF:000001">
    <property type="entry name" value="Retrovirus-related Pol polyprotein from transposon 17.6-like protein"/>
    <property type="match status" value="1"/>
</dbReference>
<dbReference type="EMBL" id="BGPR01000604">
    <property type="protein sequence ID" value="GBM28153.1"/>
    <property type="molecule type" value="Genomic_DNA"/>
</dbReference>
<dbReference type="InterPro" id="IPR050951">
    <property type="entry name" value="Retrovirus_Pol_polyprotein"/>
</dbReference>
<dbReference type="InterPro" id="IPR043502">
    <property type="entry name" value="DNA/RNA_pol_sf"/>
</dbReference>
<dbReference type="GO" id="GO:0004519">
    <property type="term" value="F:endonuclease activity"/>
    <property type="evidence" value="ECO:0007669"/>
    <property type="project" value="UniProtKB-KW"/>
</dbReference>
<keyword evidence="7" id="KW-0695">RNA-directed DNA polymerase</keyword>
<protein>
    <recommendedName>
        <fullName evidence="1">RNA-directed DNA polymerase</fullName>
        <ecNumber evidence="1">2.7.7.49</ecNumber>
    </recommendedName>
</protein>
<dbReference type="InterPro" id="IPR041373">
    <property type="entry name" value="RT_RNaseH"/>
</dbReference>
<dbReference type="InterPro" id="IPR043128">
    <property type="entry name" value="Rev_trsase/Diguanyl_cyclase"/>
</dbReference>
<evidence type="ECO:0000259" key="10">
    <source>
        <dbReference type="Pfam" id="PF17921"/>
    </source>
</evidence>
<dbReference type="Gene3D" id="1.10.340.70">
    <property type="match status" value="1"/>
</dbReference>
<feature type="domain" description="Integrase zinc-binding" evidence="10">
    <location>
        <begin position="305"/>
        <end position="360"/>
    </location>
</feature>
<evidence type="ECO:0000256" key="2">
    <source>
        <dbReference type="ARBA" id="ARBA00022679"/>
    </source>
</evidence>
<dbReference type="PANTHER" id="PTHR37984">
    <property type="entry name" value="PROTEIN CBG26694"/>
    <property type="match status" value="1"/>
</dbReference>
<evidence type="ECO:0000259" key="9">
    <source>
        <dbReference type="Pfam" id="PF17917"/>
    </source>
</evidence>
<dbReference type="GO" id="GO:0003964">
    <property type="term" value="F:RNA-directed DNA polymerase activity"/>
    <property type="evidence" value="ECO:0007669"/>
    <property type="project" value="UniProtKB-KW"/>
</dbReference>
<evidence type="ECO:0000313" key="11">
    <source>
        <dbReference type="EMBL" id="GBM28153.1"/>
    </source>
</evidence>
<dbReference type="CDD" id="cd09274">
    <property type="entry name" value="RNase_HI_RT_Ty3"/>
    <property type="match status" value="1"/>
</dbReference>
<reference evidence="11 12" key="1">
    <citation type="journal article" date="2019" name="Sci. Rep.">
        <title>Orb-weaving spider Araneus ventricosus genome elucidates the spidroin gene catalogue.</title>
        <authorList>
            <person name="Kono N."/>
            <person name="Nakamura H."/>
            <person name="Ohtoshi R."/>
            <person name="Moran D.A.P."/>
            <person name="Shinohara A."/>
            <person name="Yoshida Y."/>
            <person name="Fujiwara M."/>
            <person name="Mori M."/>
            <person name="Tomita M."/>
            <person name="Arakawa K."/>
        </authorList>
    </citation>
    <scope>NUCLEOTIDE SEQUENCE [LARGE SCALE GENOMIC DNA]</scope>
</reference>
<organism evidence="11 12">
    <name type="scientific">Araneus ventricosus</name>
    <name type="common">Orbweaver spider</name>
    <name type="synonym">Epeira ventricosa</name>
    <dbReference type="NCBI Taxonomy" id="182803"/>
    <lineage>
        <taxon>Eukaryota</taxon>
        <taxon>Metazoa</taxon>
        <taxon>Ecdysozoa</taxon>
        <taxon>Arthropoda</taxon>
        <taxon>Chelicerata</taxon>
        <taxon>Arachnida</taxon>
        <taxon>Araneae</taxon>
        <taxon>Araneomorphae</taxon>
        <taxon>Entelegynae</taxon>
        <taxon>Araneoidea</taxon>
        <taxon>Araneidae</taxon>
        <taxon>Araneus</taxon>
    </lineage>
</organism>
<keyword evidence="2" id="KW-0808">Transferase</keyword>
<evidence type="ECO:0000256" key="7">
    <source>
        <dbReference type="ARBA" id="ARBA00022918"/>
    </source>
</evidence>
<proteinExistence type="predicted"/>
<dbReference type="AlphaFoldDB" id="A0A4Y2EG76"/>
<dbReference type="PANTHER" id="PTHR37984:SF5">
    <property type="entry name" value="PROTEIN NYNRIN-LIKE"/>
    <property type="match status" value="1"/>
</dbReference>
<dbReference type="SUPFAM" id="SSF56672">
    <property type="entry name" value="DNA/RNA polymerases"/>
    <property type="match status" value="1"/>
</dbReference>
<evidence type="ECO:0000259" key="8">
    <source>
        <dbReference type="Pfam" id="PF00078"/>
    </source>
</evidence>
<evidence type="ECO:0000256" key="6">
    <source>
        <dbReference type="ARBA" id="ARBA00022801"/>
    </source>
</evidence>
<keyword evidence="6" id="KW-0378">Hydrolase</keyword>
<keyword evidence="4" id="KW-0540">Nuclease</keyword>
<dbReference type="SUPFAM" id="SSF53098">
    <property type="entry name" value="Ribonuclease H-like"/>
    <property type="match status" value="1"/>
</dbReference>
<dbReference type="CDD" id="cd01647">
    <property type="entry name" value="RT_LTR"/>
    <property type="match status" value="1"/>
</dbReference>
<dbReference type="InterPro" id="IPR041588">
    <property type="entry name" value="Integrase_H2C2"/>
</dbReference>
<dbReference type="EC" id="2.7.7.49" evidence="1"/>
<dbReference type="InterPro" id="IPR012337">
    <property type="entry name" value="RNaseH-like_sf"/>
</dbReference>
<evidence type="ECO:0000256" key="1">
    <source>
        <dbReference type="ARBA" id="ARBA00012493"/>
    </source>
</evidence>
<gene>
    <name evidence="11" type="primary">Tf2-8_57</name>
    <name evidence="11" type="ORF">AVEN_224206_1</name>
</gene>
<dbReference type="InterPro" id="IPR000477">
    <property type="entry name" value="RT_dom"/>
</dbReference>
<dbReference type="GO" id="GO:0042575">
    <property type="term" value="C:DNA polymerase complex"/>
    <property type="evidence" value="ECO:0007669"/>
    <property type="project" value="UniProtKB-ARBA"/>
</dbReference>
<dbReference type="Gene3D" id="3.10.10.10">
    <property type="entry name" value="HIV Type 1 Reverse Transcriptase, subunit A, domain 1"/>
    <property type="match status" value="1"/>
</dbReference>
<accession>A0A4Y2EG76</accession>
<evidence type="ECO:0000256" key="4">
    <source>
        <dbReference type="ARBA" id="ARBA00022722"/>
    </source>
</evidence>
<feature type="domain" description="Reverse transcriptase" evidence="8">
    <location>
        <begin position="5"/>
        <end position="118"/>
    </location>
</feature>
<dbReference type="GO" id="GO:0003676">
    <property type="term" value="F:nucleic acid binding"/>
    <property type="evidence" value="ECO:0007669"/>
    <property type="project" value="InterPro"/>
</dbReference>
<evidence type="ECO:0000256" key="3">
    <source>
        <dbReference type="ARBA" id="ARBA00022695"/>
    </source>
</evidence>
<keyword evidence="3" id="KW-0548">Nucleotidyltransferase</keyword>
<dbReference type="Gene3D" id="3.30.420.10">
    <property type="entry name" value="Ribonuclease H-like superfamily/Ribonuclease H"/>
    <property type="match status" value="1"/>
</dbReference>
<dbReference type="Proteomes" id="UP000499080">
    <property type="component" value="Unassembled WGS sequence"/>
</dbReference>
<name>A0A4Y2EG76_ARAVE</name>
<dbReference type="Pfam" id="PF00078">
    <property type="entry name" value="RVT_1"/>
    <property type="match status" value="1"/>
</dbReference>
<evidence type="ECO:0000256" key="5">
    <source>
        <dbReference type="ARBA" id="ARBA00022759"/>
    </source>
</evidence>
<dbReference type="OrthoDB" id="6436542at2759"/>
<dbReference type="Gene3D" id="3.10.20.370">
    <property type="match status" value="1"/>
</dbReference>
<dbReference type="Pfam" id="PF17921">
    <property type="entry name" value="Integrase_H2C2"/>
    <property type="match status" value="1"/>
</dbReference>
<comment type="caution">
    <text evidence="11">The sequence shown here is derived from an EMBL/GenBank/DDBJ whole genome shotgun (WGS) entry which is preliminary data.</text>
</comment>
<sequence>MVPRKGILDWRPVGDYRALNSQTLKDKYPIPCIADFTAELHGSKIFSRIDLIKVYHQIPIHPEDIHKMVICTPFGLFESTRMQFGLCNASATFQRFIDEVTRGLPGVYAFVDDILIGAQLSLWVDASDVAIGGTLSQLSQGQFEPIAFFSMKLNKSQRKWSTYDRELFSIYSAIKKCKHMLEGREFQIYTDQKPLIYAFKQNPNKCSPRQLRHLDFISQYSTDIRYVQGSKNIVANSLSRIELNSITKSPFLNFSELAKAQQNDPETQKLLQDKSSSLQIALKPCLSSNSDLICDISTASSRPLVPESFRILIFEQLHNISPPGIAATTKLISARYVWPNMKRNIKEWVRCCEPCQRSKVQRYTNAPLGTFSLPDARFQQIHIDIVGPLPPSNGCIYLLTMIDRFSRCPEAIPIADMQTKPLCFIPGYLASVALR</sequence>
<dbReference type="InterPro" id="IPR036397">
    <property type="entry name" value="RNaseH_sf"/>
</dbReference>
<keyword evidence="5" id="KW-0255">Endonuclease</keyword>
<dbReference type="Pfam" id="PF17917">
    <property type="entry name" value="RT_RNaseH"/>
    <property type="match status" value="1"/>
</dbReference>
<keyword evidence="12" id="KW-1185">Reference proteome</keyword>
<evidence type="ECO:0000313" key="12">
    <source>
        <dbReference type="Proteomes" id="UP000499080"/>
    </source>
</evidence>
<feature type="domain" description="Reverse transcriptase RNase H-like" evidence="9">
    <location>
        <begin position="119"/>
        <end position="220"/>
    </location>
</feature>
<dbReference type="Gene3D" id="3.30.70.270">
    <property type="match status" value="1"/>
</dbReference>
<dbReference type="GO" id="GO:0016787">
    <property type="term" value="F:hydrolase activity"/>
    <property type="evidence" value="ECO:0007669"/>
    <property type="project" value="UniProtKB-KW"/>
</dbReference>